<evidence type="ECO:0000313" key="1">
    <source>
        <dbReference type="EMBL" id="KAJ8926147.1"/>
    </source>
</evidence>
<organism evidence="1 2">
    <name type="scientific">Rhamnusium bicolor</name>
    <dbReference type="NCBI Taxonomy" id="1586634"/>
    <lineage>
        <taxon>Eukaryota</taxon>
        <taxon>Metazoa</taxon>
        <taxon>Ecdysozoa</taxon>
        <taxon>Arthropoda</taxon>
        <taxon>Hexapoda</taxon>
        <taxon>Insecta</taxon>
        <taxon>Pterygota</taxon>
        <taxon>Neoptera</taxon>
        <taxon>Endopterygota</taxon>
        <taxon>Coleoptera</taxon>
        <taxon>Polyphaga</taxon>
        <taxon>Cucujiformia</taxon>
        <taxon>Chrysomeloidea</taxon>
        <taxon>Cerambycidae</taxon>
        <taxon>Lepturinae</taxon>
        <taxon>Rhagiini</taxon>
        <taxon>Rhamnusium</taxon>
    </lineage>
</organism>
<sequence>MDKLDKGHHSIVGVPKLEVLSLFLDQCIEEKSPSRAIACIQYCADSGFPEAGVLAAKLNEKLTLDENHLASLLKIVGDLGIQSSVAVE</sequence>
<reference evidence="1" key="1">
    <citation type="journal article" date="2023" name="Insect Mol. Biol.">
        <title>Genome sequencing provides insights into the evolution of gene families encoding plant cell wall-degrading enzymes in longhorned beetles.</title>
        <authorList>
            <person name="Shin N.R."/>
            <person name="Okamura Y."/>
            <person name="Kirsch R."/>
            <person name="Pauchet Y."/>
        </authorList>
    </citation>
    <scope>NUCLEOTIDE SEQUENCE</scope>
    <source>
        <strain evidence="1">RBIC_L_NR</strain>
    </source>
</reference>
<name>A0AAV8WHX8_9CUCU</name>
<dbReference type="Proteomes" id="UP001162156">
    <property type="component" value="Unassembled WGS sequence"/>
</dbReference>
<comment type="caution">
    <text evidence="1">The sequence shown here is derived from an EMBL/GenBank/DDBJ whole genome shotgun (WGS) entry which is preliminary data.</text>
</comment>
<dbReference type="AlphaFoldDB" id="A0AAV8WHX8"/>
<keyword evidence="2" id="KW-1185">Reference proteome</keyword>
<accession>A0AAV8WHX8</accession>
<dbReference type="EMBL" id="JANEYF010006010">
    <property type="protein sequence ID" value="KAJ8926147.1"/>
    <property type="molecule type" value="Genomic_DNA"/>
</dbReference>
<protein>
    <submittedName>
        <fullName evidence="1">Uncharacterized protein</fullName>
    </submittedName>
</protein>
<evidence type="ECO:0000313" key="2">
    <source>
        <dbReference type="Proteomes" id="UP001162156"/>
    </source>
</evidence>
<proteinExistence type="predicted"/>
<gene>
    <name evidence="1" type="ORF">NQ314_021515</name>
</gene>